<evidence type="ECO:0000256" key="1">
    <source>
        <dbReference type="SAM" id="Phobius"/>
    </source>
</evidence>
<dbReference type="PATRIC" id="fig|1029756.8.peg.1939"/>
<accession>V5SI25</accession>
<dbReference type="AlphaFoldDB" id="V5SI25"/>
<evidence type="ECO:0000313" key="2">
    <source>
        <dbReference type="EMBL" id="AHB50152.1"/>
    </source>
</evidence>
<proteinExistence type="predicted"/>
<name>V5SI25_9HYPH</name>
<keyword evidence="1" id="KW-1133">Transmembrane helix</keyword>
<sequence length="88" mass="9436">MTDKRSIAYDATFMILYIGVFAAMATLSVMLIALGAIGVEFGGPQLAALTINIAGWSALPFAPKLYRWLMGHPFSWRTNGALGGVIET</sequence>
<dbReference type="HOGENOM" id="CLU_2464866_0_0_5"/>
<feature type="transmembrane region" description="Helical" evidence="1">
    <location>
        <begin position="12"/>
        <end position="37"/>
    </location>
</feature>
<keyword evidence="1" id="KW-0472">Membrane</keyword>
<keyword evidence="1" id="KW-0812">Transmembrane</keyword>
<evidence type="ECO:0000313" key="3">
    <source>
        <dbReference type="Proteomes" id="UP000018542"/>
    </source>
</evidence>
<gene>
    <name evidence="2" type="ORF">W911_09300</name>
</gene>
<keyword evidence="3" id="KW-1185">Reference proteome</keyword>
<dbReference type="KEGG" id="hni:W911_09300"/>
<reference evidence="2 3" key="1">
    <citation type="journal article" date="2014" name="Genome Announc.">
        <title>Complete Genome Sequence of Hyphomicrobium nitrativorans Strain NL23, a Denitrifying Bacterium Isolated from Biofilm of a Methanol-Fed Denitrification System Treating Seawater at the Montreal Biodome.</title>
        <authorList>
            <person name="Martineau C."/>
            <person name="Villeneuve C."/>
            <person name="Mauffrey F."/>
            <person name="Villemur R."/>
        </authorList>
    </citation>
    <scope>NUCLEOTIDE SEQUENCE [LARGE SCALE GENOMIC DNA]</scope>
    <source>
        <strain evidence="2">NL23</strain>
    </source>
</reference>
<protein>
    <recommendedName>
        <fullName evidence="4">MFS transporter</fullName>
    </recommendedName>
</protein>
<dbReference type="EMBL" id="CP006912">
    <property type="protein sequence ID" value="AHB50152.1"/>
    <property type="molecule type" value="Genomic_DNA"/>
</dbReference>
<organism evidence="2 3">
    <name type="scientific">Hyphomicrobium nitrativorans NL23</name>
    <dbReference type="NCBI Taxonomy" id="1029756"/>
    <lineage>
        <taxon>Bacteria</taxon>
        <taxon>Pseudomonadati</taxon>
        <taxon>Pseudomonadota</taxon>
        <taxon>Alphaproteobacteria</taxon>
        <taxon>Hyphomicrobiales</taxon>
        <taxon>Hyphomicrobiaceae</taxon>
        <taxon>Hyphomicrobium</taxon>
    </lineage>
</organism>
<evidence type="ECO:0008006" key="4">
    <source>
        <dbReference type="Google" id="ProtNLM"/>
    </source>
</evidence>
<dbReference type="Proteomes" id="UP000018542">
    <property type="component" value="Chromosome"/>
</dbReference>
<dbReference type="RefSeq" id="WP_023787229.1">
    <property type="nucleotide sequence ID" value="NC_022997.1"/>
</dbReference>
<dbReference type="OrthoDB" id="7933752at2"/>